<dbReference type="SUPFAM" id="SSF109604">
    <property type="entry name" value="HD-domain/PDEase-like"/>
    <property type="match status" value="1"/>
</dbReference>
<dbReference type="Gene3D" id="1.10.3210.10">
    <property type="entry name" value="Hypothetical protein af1432"/>
    <property type="match status" value="1"/>
</dbReference>
<dbReference type="PROSITE" id="PS51832">
    <property type="entry name" value="HD_GYP"/>
    <property type="match status" value="1"/>
</dbReference>
<accession>A0A832MPM7</accession>
<dbReference type="InterPro" id="IPR003607">
    <property type="entry name" value="HD/PDEase_dom"/>
</dbReference>
<evidence type="ECO:0000259" key="2">
    <source>
        <dbReference type="PROSITE" id="PS51832"/>
    </source>
</evidence>
<name>A0A832MPM7_9THEM</name>
<protein>
    <submittedName>
        <fullName evidence="3">HD domain-containing protein</fullName>
    </submittedName>
</protein>
<feature type="transmembrane region" description="Helical" evidence="1">
    <location>
        <begin position="118"/>
        <end position="139"/>
    </location>
</feature>
<dbReference type="CDD" id="cd00077">
    <property type="entry name" value="HDc"/>
    <property type="match status" value="1"/>
</dbReference>
<evidence type="ECO:0000256" key="1">
    <source>
        <dbReference type="SAM" id="Phobius"/>
    </source>
</evidence>
<dbReference type="InterPro" id="IPR037522">
    <property type="entry name" value="HD_GYP_dom"/>
</dbReference>
<dbReference type="EMBL" id="DTKQ01000043">
    <property type="protein sequence ID" value="HGZ79480.1"/>
    <property type="molecule type" value="Genomic_DNA"/>
</dbReference>
<keyword evidence="1" id="KW-0812">Transmembrane</keyword>
<gene>
    <name evidence="3" type="ORF">ENW55_05815</name>
</gene>
<proteinExistence type="predicted"/>
<dbReference type="PANTHER" id="PTHR45228">
    <property type="entry name" value="CYCLIC DI-GMP PHOSPHODIESTERASE TM_0186-RELATED"/>
    <property type="match status" value="1"/>
</dbReference>
<dbReference type="SUPFAM" id="SSF55781">
    <property type="entry name" value="GAF domain-like"/>
    <property type="match status" value="1"/>
</dbReference>
<keyword evidence="1" id="KW-0472">Membrane</keyword>
<dbReference type="Gene3D" id="3.30.450.40">
    <property type="match status" value="1"/>
</dbReference>
<feature type="transmembrane region" description="Helical" evidence="1">
    <location>
        <begin position="20"/>
        <end position="40"/>
    </location>
</feature>
<keyword evidence="1" id="KW-1133">Transmembrane helix</keyword>
<dbReference type="InterPro" id="IPR029016">
    <property type="entry name" value="GAF-like_dom_sf"/>
</dbReference>
<dbReference type="SMART" id="SM00471">
    <property type="entry name" value="HDc"/>
    <property type="match status" value="1"/>
</dbReference>
<organism evidence="3">
    <name type="scientific">Pseudothermotoga hypogea</name>
    <dbReference type="NCBI Taxonomy" id="57487"/>
    <lineage>
        <taxon>Bacteria</taxon>
        <taxon>Thermotogati</taxon>
        <taxon>Thermotogota</taxon>
        <taxon>Thermotogae</taxon>
        <taxon>Thermotogales</taxon>
        <taxon>Thermotogaceae</taxon>
        <taxon>Pseudothermotoga</taxon>
    </lineage>
</organism>
<dbReference type="InterPro" id="IPR052020">
    <property type="entry name" value="Cyclic_di-GMP/3'3'-cGAMP_PDE"/>
</dbReference>
<dbReference type="AlphaFoldDB" id="A0A832MPM7"/>
<comment type="caution">
    <text evidence="3">The sequence shown here is derived from an EMBL/GenBank/DDBJ whole genome shotgun (WGS) entry which is preliminary data.</text>
</comment>
<feature type="domain" description="HD-GYP" evidence="2">
    <location>
        <begin position="353"/>
        <end position="558"/>
    </location>
</feature>
<dbReference type="PANTHER" id="PTHR45228:SF8">
    <property type="entry name" value="TWO-COMPONENT RESPONSE REGULATOR-RELATED"/>
    <property type="match status" value="1"/>
</dbReference>
<evidence type="ECO:0000313" key="3">
    <source>
        <dbReference type="EMBL" id="HGZ79480.1"/>
    </source>
</evidence>
<dbReference type="Pfam" id="PF13487">
    <property type="entry name" value="HD_5"/>
    <property type="match status" value="1"/>
</dbReference>
<sequence length="574" mass="65663">MPRAKARSLFSSQMVIVERNFLFVVLATVFITALTGWIAYRTMMERQQIRETFRRLNAVVLNHSLVFEFINTMKSYSYDTKKLESSLQVGDSEGIAQELRNFADFMRSYEENLLRRRYGYVMTSLTAIICLLLFQGIYFHNLRVSLSSLSKKVFEAAQRTIDSLYIDKIEKIQPAEFAEELVLNNLIEEINLRHDLINSFGTLSKASSIEDFINIVGPRICDFFKSGRFSLALVSEDEVIAEVAFFTVPGHKVLLEKGFKQKLHETSLGKMLADRTKYRIINDLRTVNTKSSQLIVEEGFLSNLTVPAIVSGEIIGFFFLSSEEVNHYTDRDGKLFYIVSTILSEKLYEVLTLQRVIANFGFALVDLAEYRDEETGNHIKRVALYSKILAEALNLEPRLAREIYQFAPLHDIGKIAVPDAILSKPGRLDDKEWEVMKKHVPVGVRVLERFLENSRGVLDRKAMQTAINIVADHHERWDGTGYPAGKKGEKISIEGRIVALSDVFDALTTKRPYKKAYPFEESVRIVEENSDKHFDPAVVKAFKDNIDKIYAVYQELRDIEPGEIKLHLCNQSCS</sequence>
<reference evidence="3" key="1">
    <citation type="journal article" date="2020" name="mSystems">
        <title>Genome- and Community-Level Interaction Insights into Carbon Utilization and Element Cycling Functions of Hydrothermarchaeota in Hydrothermal Sediment.</title>
        <authorList>
            <person name="Zhou Z."/>
            <person name="Liu Y."/>
            <person name="Xu W."/>
            <person name="Pan J."/>
            <person name="Luo Z.H."/>
            <person name="Li M."/>
        </authorList>
    </citation>
    <scope>NUCLEOTIDE SEQUENCE [LARGE SCALE GENOMIC DNA]</scope>
    <source>
        <strain evidence="3">SpSt-86</strain>
    </source>
</reference>